<reference evidence="2 4" key="2">
    <citation type="submission" date="2018-04" db="EMBL/GenBank/DDBJ databases">
        <title>Whole genome sequence comparison of clinical and drinking water Legionella pneumophila isolates.</title>
        <authorList>
            <person name="Garner E."/>
        </authorList>
    </citation>
    <scope>NUCLEOTIDE SEQUENCE [LARGE SCALE GENOMIC DNA]</scope>
    <source>
        <strain evidence="2 4">WH02</strain>
    </source>
</reference>
<protein>
    <recommendedName>
        <fullName evidence="5">Dot/Icm T4SS effector</fullName>
    </recommendedName>
</protein>
<evidence type="ECO:0000313" key="3">
    <source>
        <dbReference type="Proteomes" id="UP000251035"/>
    </source>
</evidence>
<evidence type="ECO:0000313" key="1">
    <source>
        <dbReference type="EMBL" id="PUT46269.1"/>
    </source>
</evidence>
<evidence type="ECO:0008006" key="5">
    <source>
        <dbReference type="Google" id="ProtNLM"/>
    </source>
</evidence>
<gene>
    <name evidence="1" type="ORF">DB745_11375</name>
    <name evidence="2" type="ORF">DIZ81_10360</name>
</gene>
<evidence type="ECO:0000313" key="4">
    <source>
        <dbReference type="Proteomes" id="UP000306421"/>
    </source>
</evidence>
<dbReference type="Gene3D" id="1.25.40.20">
    <property type="entry name" value="Ankyrin repeat-containing domain"/>
    <property type="match status" value="1"/>
</dbReference>
<organism evidence="2 4">
    <name type="scientific">Legionella taurinensis</name>
    <dbReference type="NCBI Taxonomy" id="70611"/>
    <lineage>
        <taxon>Bacteria</taxon>
        <taxon>Pseudomonadati</taxon>
        <taxon>Pseudomonadota</taxon>
        <taxon>Gammaproteobacteria</taxon>
        <taxon>Legionellales</taxon>
        <taxon>Legionellaceae</taxon>
        <taxon>Legionella</taxon>
    </lineage>
</organism>
<dbReference type="Proteomes" id="UP000251035">
    <property type="component" value="Unassembled WGS sequence"/>
</dbReference>
<dbReference type="Proteomes" id="UP000306421">
    <property type="component" value="Unassembled WGS sequence"/>
</dbReference>
<dbReference type="InterPro" id="IPR036770">
    <property type="entry name" value="Ankyrin_rpt-contain_sf"/>
</dbReference>
<name>A0AB38N4Q5_9GAMM</name>
<comment type="caution">
    <text evidence="2">The sequence shown here is derived from an EMBL/GenBank/DDBJ whole genome shotgun (WGS) entry which is preliminary data.</text>
</comment>
<dbReference type="RefSeq" id="WP_108293796.1">
    <property type="nucleotide sequence ID" value="NZ_JAWVLH010000010.1"/>
</dbReference>
<reference evidence="1 3" key="1">
    <citation type="submission" date="2018-04" db="EMBL/GenBank/DDBJ databases">
        <title>Whole genome sequence comparison of clinical and drinking water Legionella pneumophila isolates associated with the Flint Water Crisis.</title>
        <authorList>
            <person name="Garner E."/>
            <person name="Brown C."/>
            <person name="Schwake O."/>
            <person name="Coil D."/>
            <person name="Jospin G."/>
            <person name="Eisen J."/>
            <person name="Edwards M."/>
            <person name="Pruden A."/>
        </authorList>
    </citation>
    <scope>NUCLEOTIDE SEQUENCE [LARGE SCALE GENOMIC DNA]</scope>
    <source>
        <strain evidence="1 3">Genessee03</strain>
    </source>
</reference>
<evidence type="ECO:0000313" key="2">
    <source>
        <dbReference type="EMBL" id="TID41305.1"/>
    </source>
</evidence>
<sequence length="2203" mass="249231">MGKIGEIFASKIDEVSNKALKSFLLEHFNPKAETQAALFCKVYASSPQRALQGRATLLDKELSYQNALSMVFAYAPEEVCDRAADVLLGMEPKDMVELLSAFRTHPANDSLNERVMHTLMHYAPPATRKKLLAAIKSLPMDTVVILLFGKDYFNRYFSVFTALLNADDQESLSDLLSILHGYSQEEDKKGKLYDLLQTDPFPSRAYTALIDLFKLPLTDEQALRVLSILAVYDKDRLMTLTAGISGQFNLLHRVFESQSEIVVAKLLTILEKLPDEELKSLLTARASFKQNETPLSIAFSRKNCPAIACQLIDFVSKRQALKPLLKSTSLQQPFSPVHHAVLQHNTAAVAHYLKQDSEWEHKTSIGSRTLLDLANEKQHHELVYLLQIHQARRKDNRETLTHFVTHADAHAARAWAYELDGINPVPPTCTALQAAFEQVKPTSVSDALIHYCLEKNDTFLYFLLLTSRLLFSQNGDPLEAGVRRFIEKALRELDTQTSHALANGLQLQLITLFFTLPSGVQTRCMERLQLDEQQKKQWAAVLFRGLIQPAVYSTLTLKEHAFFLDALEKLSGEKTLPIDLANHYLLHAPLEHLPPQWVLALSDLVSISQLNETIKKKRNPLVLLLTLQKHLTMGSTDEAAMADLYKQLGQELALIRQDKSPMTPKEKVLLLNLAQHPKLTQWIQEQAGDSFIPLVKQTFKQLTANTAILPQSLLRDMLLKQAKTPQAALNPENQPIYSVLFSMATPKETSALLTHLQPTLEQAAARRDEAFVKTNHAGLHESLRRVRSLRYRLDLVPFTEQLEVLRQSLPLEPALSEFKHQLDELCSLLSRKRLEGAPSSVFDSELKSSLKTSSDLFSALGLRGAELLKNSPWPITDFTEIIEHIRTLAKHIDDEETKLTASLPAQPLQEQEHFLSQFRQAVIQGLLTNDHIAEQLPSLFYWYFMSSDAGRHDAMHEQIQALREQIPAKAWVPIQQQLNQFLLLRRAASPVILALNTLLNDSLFFDLDALLHCLDKIPAATLEQFKAYCALCHQRDLLLIVDYVIESKLLQLPLKLEDAPPVTPLSTAIDFWLKESLNSLEKQAARALSCSALISGFDLKAHPVSELKRLNQVIADQDVPLDAKTLAIFISAATDSLEKSPPHTITDFILTLNTLLSAHRILIVTEMINQLPPSVITSLTTHCLAGLNSNDRAMKQASRDIMTLLCQCASQSEENLAIIKANLGAQDLSLLGDEQLITMAGHVLKQEHRTLAESTLNGVWIQRLLTSPQFVAVSTPEAIRALLERYRFLSLTLKQAEFEQLNAHIKSQMVFFKHHAVKLAEVDEQMAANASLRARLLEKRQRLLQFRADDSIRALLMQLEDACFALRKDDPTMANAALNVLYSHYNASLSSLRSDWLFKVADFVFEQSTASKGDLALAQNTFLGWLQKYLPHKNFEQSELARKQSVLLYDVTGKEIGFINEANQAMTFVDDIPKPLIELRGYSAGISFYDNNRYTLGVLLPSGEVKRTNLFQKETSALLLAKVPVEQLSTTPATMELLLADAINEESLARLYQESDTEKLAWIKQQVAAYAKKTNKPLPRAFFELLVLEHGPEASFNLLAAMPLSQNSHSLFQTILEQEGTREQLFSNERTPVFQAYLDKHDPVVILADFLEKHHSKPYFAQGLQAFADYAVSHNQRTLLLRALTCLQEKRQKNAVLDKQWDTLMTALIAKENIARLVWRAFLDADINSPLDTLDSTLSGLTAFFQRAHCTPVIAAVNRLKINELSTSYQYRLLLLILHRQRQDFFQRVELRYSPDHWTSDELSGYSLFVKRHFGLAGALDHNKKIGKKLVSELVFRTANCGNTSLFYHQNQFDSQLAGLHFERSTLNAIAARHFIPPAFKEKLQEVVDTLAGWFNGEAPQTKKTIQELKANKAIIDWKEINKQSWAMTDSLKMPLISAYLANYSGDVLPLKNLLNDYCKTAKADLLPLSEVMVKLPNRNVSPCIFQALEQCFTAKPSRMDYTLFSQMAVYHAQNHLKRKSYTPQQCQLALIEHFGQQKKYDLVRHACELYKTNSPEKKTNPKIEKIHLEAVVEGELNAHVGSWYFKFWQLIKRWWHYGITGSKTPSAAVVFCDRESRYDSPVVMPKTVTTPELNGGHIEAQLTMHQKLKNLRQRYDVFVAQQPSNKTDALPPVMDLSKLFFPPIEPIKVEQVQPALREVVVY</sequence>
<proteinExistence type="predicted"/>
<dbReference type="EMBL" id="QFGG01000009">
    <property type="protein sequence ID" value="TID41305.1"/>
    <property type="molecule type" value="Genomic_DNA"/>
</dbReference>
<keyword evidence="3" id="KW-1185">Reference proteome</keyword>
<accession>A0AB38N4Q5</accession>
<dbReference type="EMBL" id="QCXM01000012">
    <property type="protein sequence ID" value="PUT46269.1"/>
    <property type="molecule type" value="Genomic_DNA"/>
</dbReference>